<dbReference type="Proteomes" id="UP000633278">
    <property type="component" value="Unassembled WGS sequence"/>
</dbReference>
<dbReference type="PROSITE" id="PS51257">
    <property type="entry name" value="PROKAR_LIPOPROTEIN"/>
    <property type="match status" value="1"/>
</dbReference>
<dbReference type="InterPro" id="IPR025347">
    <property type="entry name" value="DUF4251"/>
</dbReference>
<dbReference type="Gene3D" id="2.40.128.410">
    <property type="match status" value="1"/>
</dbReference>
<reference evidence="1" key="1">
    <citation type="journal article" date="2014" name="Int. J. Syst. Evol. Microbiol.">
        <title>Complete genome sequence of Corynebacterium casei LMG S-19264T (=DSM 44701T), isolated from a smear-ripened cheese.</title>
        <authorList>
            <consortium name="US DOE Joint Genome Institute (JGI-PGF)"/>
            <person name="Walter F."/>
            <person name="Albersmeier A."/>
            <person name="Kalinowski J."/>
            <person name="Ruckert C."/>
        </authorList>
    </citation>
    <scope>NUCLEOTIDE SEQUENCE</scope>
    <source>
        <strain evidence="1">CGMCC 1.15763</strain>
    </source>
</reference>
<sequence>MKTSFAIICSILLFGCASNQSKLGNQAQQESLKTWLDQKNIKVVATAARPTSNLNINSSLLRNSSSGSHINLTDNPNHIKIKGDSIFVQLPYFGTITGTGSYGSDNSIAYEGPLLKYARKFNTKKKAEIIDFQFITKKNELYSAQLTLYSNLTTHLSLSSTNRSTITYTGLVKKN</sequence>
<dbReference type="Pfam" id="PF14059">
    <property type="entry name" value="DUF4251"/>
    <property type="match status" value="1"/>
</dbReference>
<gene>
    <name evidence="1" type="ORF">GCM10011416_15770</name>
</gene>
<name>A0A917MFY9_9FLAO</name>
<organism evidence="1 2">
    <name type="scientific">Polaribacter pacificus</name>
    <dbReference type="NCBI Taxonomy" id="1775173"/>
    <lineage>
        <taxon>Bacteria</taxon>
        <taxon>Pseudomonadati</taxon>
        <taxon>Bacteroidota</taxon>
        <taxon>Flavobacteriia</taxon>
        <taxon>Flavobacteriales</taxon>
        <taxon>Flavobacteriaceae</taxon>
    </lineage>
</organism>
<evidence type="ECO:0008006" key="3">
    <source>
        <dbReference type="Google" id="ProtNLM"/>
    </source>
</evidence>
<comment type="caution">
    <text evidence="1">The sequence shown here is derived from an EMBL/GenBank/DDBJ whole genome shotgun (WGS) entry which is preliminary data.</text>
</comment>
<protein>
    <recommendedName>
        <fullName evidence="3">DUF4251 domain-containing protein</fullName>
    </recommendedName>
</protein>
<accession>A0A917MFY9</accession>
<dbReference type="AlphaFoldDB" id="A0A917MFY9"/>
<dbReference type="EMBL" id="BMJW01000002">
    <property type="protein sequence ID" value="GGG98462.1"/>
    <property type="molecule type" value="Genomic_DNA"/>
</dbReference>
<dbReference type="RefSeq" id="WP_188598777.1">
    <property type="nucleotide sequence ID" value="NZ_BMJW01000002.1"/>
</dbReference>
<evidence type="ECO:0000313" key="2">
    <source>
        <dbReference type="Proteomes" id="UP000633278"/>
    </source>
</evidence>
<evidence type="ECO:0000313" key="1">
    <source>
        <dbReference type="EMBL" id="GGG98462.1"/>
    </source>
</evidence>
<keyword evidence="2" id="KW-1185">Reference proteome</keyword>
<reference evidence="1" key="2">
    <citation type="submission" date="2020-09" db="EMBL/GenBank/DDBJ databases">
        <authorList>
            <person name="Sun Q."/>
            <person name="Zhou Y."/>
        </authorList>
    </citation>
    <scope>NUCLEOTIDE SEQUENCE</scope>
    <source>
        <strain evidence="1">CGMCC 1.15763</strain>
    </source>
</reference>
<proteinExistence type="predicted"/>